<proteinExistence type="predicted"/>
<dbReference type="Gene3D" id="3.40.1710.10">
    <property type="entry name" value="abc type-2 transporter like domain"/>
    <property type="match status" value="1"/>
</dbReference>
<feature type="transmembrane region" description="Helical" evidence="6">
    <location>
        <begin position="518"/>
        <end position="539"/>
    </location>
</feature>
<sequence length="717" mass="76970">MRSLFAIYGRDLRRIATNPAAAVIIAGLVALPSLYAWFNIEASWDPYSQTSGLAVAVVNDDSGTTLRGKPINLGKEIVASLHDNNKIGWVFTDDAHAMSGVKHGDYYASIVIPEDFSARLATVLATSPQQAEIDYYVNEKINAVAPKITSKGASGVVEEVSANFVKTANGIIFGIFNEVGSELEANLPTIEKVKAILFQVEAAFPQIRQAVNTAQSDLSTLNGIVGKAQDRLPVAAQLAKDGEKLAGRAEEALKTSKSALQQMNPTIKQDLLYLQQAATAAQAVTGLLAEANPDLGAVQKAANQAAQRLTAAGQIANRLADLFGQLDRIAGGTGRFTSTISKLNQVGANLKQQADALHAIADAAGRGEQPAKALVDRLNTLSGKASNTLGDILDRYDSEIAPRVSQALDKAAKTAGQAQTALGEAVSALPDVNKLLADAATGIQVGGKELARIKQDLPAVEKQIKELAARIRSFERENNLKEIIQLLRHDARKESEFFASPVALKENRLYPIPNYGSAMSPFFTTLSLWVGALLLVSLLTVEVHEEGAEYRSWQVYFGRYLTFGTLAMLQSLCVTLGDIYLLGTYVLEKAWFVLFGMLLSAAFMLIVYTLVSVFGNVGKAMAIVLLVLQLAGAGGTFPIQVTPPFFQAIHPYLPFTYAISMMREAVGGILWDIVQRDLLRLAIYIAAALVVGLALKRVINRAAGGMVRKAHESGLIH</sequence>
<keyword evidence="2 6" id="KW-0812">Transmembrane</keyword>
<feature type="transmembrane region" description="Helical" evidence="6">
    <location>
        <begin position="20"/>
        <end position="38"/>
    </location>
</feature>
<evidence type="ECO:0000259" key="7">
    <source>
        <dbReference type="Pfam" id="PF12698"/>
    </source>
</evidence>
<dbReference type="EMBL" id="JACJVP010000005">
    <property type="protein sequence ID" value="MBB6669847.1"/>
    <property type="molecule type" value="Genomic_DNA"/>
</dbReference>
<evidence type="ECO:0000313" key="8">
    <source>
        <dbReference type="EMBL" id="MBB6669847.1"/>
    </source>
</evidence>
<evidence type="ECO:0000313" key="9">
    <source>
        <dbReference type="Proteomes" id="UP000547209"/>
    </source>
</evidence>
<comment type="caution">
    <text evidence="8">The sequence shown here is derived from an EMBL/GenBank/DDBJ whole genome shotgun (WGS) entry which is preliminary data.</text>
</comment>
<feature type="transmembrane region" description="Helical" evidence="6">
    <location>
        <begin position="623"/>
        <end position="641"/>
    </location>
</feature>
<feature type="coiled-coil region" evidence="5">
    <location>
        <begin position="450"/>
        <end position="477"/>
    </location>
</feature>
<evidence type="ECO:0000256" key="3">
    <source>
        <dbReference type="ARBA" id="ARBA00022989"/>
    </source>
</evidence>
<evidence type="ECO:0000256" key="1">
    <source>
        <dbReference type="ARBA" id="ARBA00004141"/>
    </source>
</evidence>
<reference evidence="8 9" key="1">
    <citation type="submission" date="2020-08" db="EMBL/GenBank/DDBJ databases">
        <title>Cohnella phylogeny.</title>
        <authorList>
            <person name="Dunlap C."/>
        </authorList>
    </citation>
    <scope>NUCLEOTIDE SEQUENCE [LARGE SCALE GENOMIC DNA]</scope>
    <source>
        <strain evidence="8 9">DSM 28246</strain>
    </source>
</reference>
<dbReference type="InterPro" id="IPR051328">
    <property type="entry name" value="T7SS_ABC-Transporter"/>
</dbReference>
<comment type="subcellular location">
    <subcellularLocation>
        <location evidence="1">Membrane</location>
        <topology evidence="1">Multi-pass membrane protein</topology>
    </subcellularLocation>
</comment>
<dbReference type="PANTHER" id="PTHR43077">
    <property type="entry name" value="TRANSPORT PERMEASE YVFS-RELATED"/>
    <property type="match status" value="1"/>
</dbReference>
<gene>
    <name evidence="8" type="ORF">H7C19_04000</name>
</gene>
<dbReference type="Pfam" id="PF12698">
    <property type="entry name" value="ABC2_membrane_3"/>
    <property type="match status" value="1"/>
</dbReference>
<protein>
    <submittedName>
        <fullName evidence="8">YhgE/Pip domain-containing protein</fullName>
    </submittedName>
</protein>
<dbReference type="AlphaFoldDB" id="A0A7X0VDD0"/>
<keyword evidence="3 6" id="KW-1133">Transmembrane helix</keyword>
<evidence type="ECO:0000256" key="6">
    <source>
        <dbReference type="SAM" id="Phobius"/>
    </source>
</evidence>
<evidence type="ECO:0000256" key="4">
    <source>
        <dbReference type="ARBA" id="ARBA00023136"/>
    </source>
</evidence>
<dbReference type="PANTHER" id="PTHR43077:SF10">
    <property type="entry name" value="TRANSPORT PERMEASE PROTEIN"/>
    <property type="match status" value="1"/>
</dbReference>
<feature type="transmembrane region" description="Helical" evidence="6">
    <location>
        <begin position="560"/>
        <end position="583"/>
    </location>
</feature>
<dbReference type="InterPro" id="IPR013525">
    <property type="entry name" value="ABC2_TM"/>
</dbReference>
<accession>A0A7X0VDD0</accession>
<dbReference type="InterPro" id="IPR017500">
    <property type="entry name" value="Phage_infect_YhgE_N"/>
</dbReference>
<dbReference type="GO" id="GO:0016020">
    <property type="term" value="C:membrane"/>
    <property type="evidence" value="ECO:0007669"/>
    <property type="project" value="UniProtKB-SubCell"/>
</dbReference>
<evidence type="ECO:0000256" key="5">
    <source>
        <dbReference type="SAM" id="Coils"/>
    </source>
</evidence>
<keyword evidence="4 6" id="KW-0472">Membrane</keyword>
<organism evidence="8 9">
    <name type="scientific">Cohnella nanjingensis</name>
    <dbReference type="NCBI Taxonomy" id="1387779"/>
    <lineage>
        <taxon>Bacteria</taxon>
        <taxon>Bacillati</taxon>
        <taxon>Bacillota</taxon>
        <taxon>Bacilli</taxon>
        <taxon>Bacillales</taxon>
        <taxon>Paenibacillaceae</taxon>
        <taxon>Cohnella</taxon>
    </lineage>
</organism>
<evidence type="ECO:0000256" key="2">
    <source>
        <dbReference type="ARBA" id="ARBA00022692"/>
    </source>
</evidence>
<dbReference type="InterPro" id="IPR017501">
    <property type="entry name" value="Phage_infect_YhgE_C"/>
</dbReference>
<feature type="transmembrane region" description="Helical" evidence="6">
    <location>
        <begin position="681"/>
        <end position="699"/>
    </location>
</feature>
<dbReference type="NCBIfam" id="TIGR03062">
    <property type="entry name" value="pip_yhgE_Cterm"/>
    <property type="match status" value="1"/>
</dbReference>
<name>A0A7X0VDD0_9BACL</name>
<dbReference type="Proteomes" id="UP000547209">
    <property type="component" value="Unassembled WGS sequence"/>
</dbReference>
<dbReference type="GO" id="GO:0140359">
    <property type="term" value="F:ABC-type transporter activity"/>
    <property type="evidence" value="ECO:0007669"/>
    <property type="project" value="InterPro"/>
</dbReference>
<keyword evidence="9" id="KW-1185">Reference proteome</keyword>
<dbReference type="RefSeq" id="WP_185141293.1">
    <property type="nucleotide sequence ID" value="NZ_JACJVP010000005.1"/>
</dbReference>
<feature type="transmembrane region" description="Helical" evidence="6">
    <location>
        <begin position="589"/>
        <end position="611"/>
    </location>
</feature>
<feature type="domain" description="ABC-2 type transporter transmembrane" evidence="7">
    <location>
        <begin position="484"/>
        <end position="693"/>
    </location>
</feature>
<dbReference type="NCBIfam" id="TIGR03061">
    <property type="entry name" value="pip_yhgE_Nterm"/>
    <property type="match status" value="1"/>
</dbReference>
<keyword evidence="5" id="KW-0175">Coiled coil</keyword>